<proteinExistence type="predicted"/>
<comment type="caution">
    <text evidence="1">The sequence shown here is derived from an EMBL/GenBank/DDBJ whole genome shotgun (WGS) entry which is preliminary data.</text>
</comment>
<reference evidence="1 2" key="1">
    <citation type="submission" date="2018-06" db="EMBL/GenBank/DDBJ databases">
        <title>Comparative genomics reveals the genomic features of Rhizophagus irregularis, R. cerebriforme, R. diaphanum and Gigaspora rosea, and their symbiotic lifestyle signature.</title>
        <authorList>
            <person name="Morin E."/>
            <person name="San Clemente H."/>
            <person name="Chen E.C.H."/>
            <person name="De La Providencia I."/>
            <person name="Hainaut M."/>
            <person name="Kuo A."/>
            <person name="Kohler A."/>
            <person name="Murat C."/>
            <person name="Tang N."/>
            <person name="Roy S."/>
            <person name="Loubradou J."/>
            <person name="Henrissat B."/>
            <person name="Grigoriev I.V."/>
            <person name="Corradi N."/>
            <person name="Roux C."/>
            <person name="Martin F.M."/>
        </authorList>
    </citation>
    <scope>NUCLEOTIDE SEQUENCE [LARGE SCALE GENOMIC DNA]</scope>
    <source>
        <strain evidence="1 2">DAOM 194757</strain>
    </source>
</reference>
<name>A0A397W3K4_9GLOM</name>
<organism evidence="1 2">
    <name type="scientific">Gigaspora rosea</name>
    <dbReference type="NCBI Taxonomy" id="44941"/>
    <lineage>
        <taxon>Eukaryota</taxon>
        <taxon>Fungi</taxon>
        <taxon>Fungi incertae sedis</taxon>
        <taxon>Mucoromycota</taxon>
        <taxon>Glomeromycotina</taxon>
        <taxon>Glomeromycetes</taxon>
        <taxon>Diversisporales</taxon>
        <taxon>Gigasporaceae</taxon>
        <taxon>Gigaspora</taxon>
    </lineage>
</organism>
<dbReference type="EMBL" id="QKWP01000041">
    <property type="protein sequence ID" value="RIB29315.1"/>
    <property type="molecule type" value="Genomic_DNA"/>
</dbReference>
<protein>
    <submittedName>
        <fullName evidence="1">Uncharacterized protein</fullName>
    </submittedName>
</protein>
<gene>
    <name evidence="1" type="ORF">C2G38_2155733</name>
</gene>
<dbReference type="AlphaFoldDB" id="A0A397W3K4"/>
<keyword evidence="2" id="KW-1185">Reference proteome</keyword>
<accession>A0A397W3K4</accession>
<sequence>MHQVEYYCQKKQDIGKLAKREHNNKTEINNETSKIVRKAINMDHTDKNLESGLENMVLEEESIDNKVLDKNNYKVLVANNDEIMKKKTIKKKNI</sequence>
<evidence type="ECO:0000313" key="1">
    <source>
        <dbReference type="EMBL" id="RIB29315.1"/>
    </source>
</evidence>
<evidence type="ECO:0000313" key="2">
    <source>
        <dbReference type="Proteomes" id="UP000266673"/>
    </source>
</evidence>
<dbReference type="Proteomes" id="UP000266673">
    <property type="component" value="Unassembled WGS sequence"/>
</dbReference>